<evidence type="ECO:0000313" key="7">
    <source>
        <dbReference type="EMBL" id="MBL4919137.1"/>
    </source>
</evidence>
<dbReference type="InterPro" id="IPR043428">
    <property type="entry name" value="LivM-like"/>
</dbReference>
<keyword evidence="8" id="KW-1185">Reference proteome</keyword>
<dbReference type="AlphaFoldDB" id="A0A8K0VGS9"/>
<evidence type="ECO:0000256" key="2">
    <source>
        <dbReference type="ARBA" id="ARBA00022475"/>
    </source>
</evidence>
<keyword evidence="2" id="KW-1003">Cell membrane</keyword>
<accession>A0A8K0VGS9</accession>
<name>A0A8K0VGS9_9RHOB</name>
<feature type="transmembrane region" description="Helical" evidence="6">
    <location>
        <begin position="175"/>
        <end position="200"/>
    </location>
</feature>
<comment type="caution">
    <text evidence="7">The sequence shown here is derived from an EMBL/GenBank/DDBJ whole genome shotgun (WGS) entry which is preliminary data.</text>
</comment>
<evidence type="ECO:0000256" key="4">
    <source>
        <dbReference type="ARBA" id="ARBA00022989"/>
    </source>
</evidence>
<reference evidence="7" key="1">
    <citation type="submission" date="2021-01" db="EMBL/GenBank/DDBJ databases">
        <title>Tabrizicola alba sp. nov. a motile alkaliphilic bacterium isolated from a soda lake.</title>
        <authorList>
            <person name="Szuroczki S."/>
            <person name="Abbaszade G."/>
            <person name="Schumann P."/>
            <person name="Toth E."/>
        </authorList>
    </citation>
    <scope>NUCLEOTIDE SEQUENCE</scope>
    <source>
        <strain evidence="7">DMG-N-6</strain>
    </source>
</reference>
<dbReference type="EMBL" id="JAESVN010000013">
    <property type="protein sequence ID" value="MBL4919137.1"/>
    <property type="molecule type" value="Genomic_DNA"/>
</dbReference>
<dbReference type="GO" id="GO:0005886">
    <property type="term" value="C:plasma membrane"/>
    <property type="evidence" value="ECO:0007669"/>
    <property type="project" value="UniProtKB-SubCell"/>
</dbReference>
<evidence type="ECO:0000256" key="1">
    <source>
        <dbReference type="ARBA" id="ARBA00004651"/>
    </source>
</evidence>
<evidence type="ECO:0000256" key="3">
    <source>
        <dbReference type="ARBA" id="ARBA00022692"/>
    </source>
</evidence>
<dbReference type="Pfam" id="PF02653">
    <property type="entry name" value="BPD_transp_2"/>
    <property type="match status" value="1"/>
</dbReference>
<dbReference type="CDD" id="cd06581">
    <property type="entry name" value="TM_PBP1_LivM_like"/>
    <property type="match status" value="1"/>
</dbReference>
<feature type="transmembrane region" description="Helical" evidence="6">
    <location>
        <begin position="79"/>
        <end position="97"/>
    </location>
</feature>
<dbReference type="Proteomes" id="UP000648908">
    <property type="component" value="Unassembled WGS sequence"/>
</dbReference>
<feature type="transmembrane region" description="Helical" evidence="6">
    <location>
        <begin position="212"/>
        <end position="239"/>
    </location>
</feature>
<sequence>MQVMCFALLAVAFNLLLGHVGLLSLGHAAFFGTGAYVAGYAAKVWGFTAEGALALAVLASVLLGIAIGGLALRRSGIHFAMITLALAQVLYFIIFQTRALGGENGLQGIPRPRLLGLIDISDNGAMYVFVSAVTGAAVWAIWRIGRSPFGVTLSAIRQNEARMIALGYNVQQIKLAAFALSAGFAGLAGALKVMVVQLASLTDASFFISGEAVLMALLGGMAFFAGPLIGAVVVISLQLALVASPVPVPMILGALFVAVTLFFPRGIAGMIARR</sequence>
<comment type="subcellular location">
    <subcellularLocation>
        <location evidence="1">Cell membrane</location>
        <topology evidence="1">Multi-pass membrane protein</topology>
    </subcellularLocation>
</comment>
<gene>
    <name evidence="7" type="ORF">JL811_18090</name>
</gene>
<feature type="transmembrane region" description="Helical" evidence="6">
    <location>
        <begin position="52"/>
        <end position="72"/>
    </location>
</feature>
<dbReference type="InterPro" id="IPR001851">
    <property type="entry name" value="ABC_transp_permease"/>
</dbReference>
<proteinExistence type="predicted"/>
<organism evidence="7 8">
    <name type="scientific">Szabonella alba</name>
    <dbReference type="NCBI Taxonomy" id="2804194"/>
    <lineage>
        <taxon>Bacteria</taxon>
        <taxon>Pseudomonadati</taxon>
        <taxon>Pseudomonadota</taxon>
        <taxon>Alphaproteobacteria</taxon>
        <taxon>Rhodobacterales</taxon>
        <taxon>Paracoccaceae</taxon>
        <taxon>Szabonella</taxon>
    </lineage>
</organism>
<evidence type="ECO:0000313" key="8">
    <source>
        <dbReference type="Proteomes" id="UP000648908"/>
    </source>
</evidence>
<feature type="transmembrane region" description="Helical" evidence="6">
    <location>
        <begin position="124"/>
        <end position="142"/>
    </location>
</feature>
<dbReference type="PANTHER" id="PTHR30482:SF17">
    <property type="entry name" value="ABC TRANSPORTER ATP-BINDING PROTEIN"/>
    <property type="match status" value="1"/>
</dbReference>
<evidence type="ECO:0000256" key="6">
    <source>
        <dbReference type="SAM" id="Phobius"/>
    </source>
</evidence>
<dbReference type="GO" id="GO:0015658">
    <property type="term" value="F:branched-chain amino acid transmembrane transporter activity"/>
    <property type="evidence" value="ECO:0007669"/>
    <property type="project" value="InterPro"/>
</dbReference>
<keyword evidence="3 6" id="KW-0812">Transmembrane</keyword>
<evidence type="ECO:0000256" key="5">
    <source>
        <dbReference type="ARBA" id="ARBA00023136"/>
    </source>
</evidence>
<keyword evidence="5 6" id="KW-0472">Membrane</keyword>
<protein>
    <submittedName>
        <fullName evidence="7">Branched-chain amino acid ABC transporter permease</fullName>
    </submittedName>
</protein>
<keyword evidence="4 6" id="KW-1133">Transmembrane helix</keyword>
<feature type="transmembrane region" description="Helical" evidence="6">
    <location>
        <begin position="251"/>
        <end position="272"/>
    </location>
</feature>
<dbReference type="PANTHER" id="PTHR30482">
    <property type="entry name" value="HIGH-AFFINITY BRANCHED-CHAIN AMINO ACID TRANSPORT SYSTEM PERMEASE"/>
    <property type="match status" value="1"/>
</dbReference>